<dbReference type="PANTHER" id="PTHR11365:SF23">
    <property type="entry name" value="HYPOTHETICAL 5-OXOPROLINASE (EUROFUNG)-RELATED"/>
    <property type="match status" value="1"/>
</dbReference>
<dbReference type="AlphaFoldDB" id="A0A7Y9LKJ9"/>
<feature type="domain" description="Hydantoinase A/oxoprolinase" evidence="1">
    <location>
        <begin position="214"/>
        <end position="491"/>
    </location>
</feature>
<dbReference type="Proteomes" id="UP000542125">
    <property type="component" value="Unassembled WGS sequence"/>
</dbReference>
<feature type="domain" description="Hydantoinase/oxoprolinase N-terminal" evidence="2">
    <location>
        <begin position="14"/>
        <end position="189"/>
    </location>
</feature>
<keyword evidence="3" id="KW-0378">Hydrolase</keyword>
<protein>
    <submittedName>
        <fullName evidence="3">N-methylhydantoinase A</fullName>
        <ecNumber evidence="3">3.5.2.14</ecNumber>
    </submittedName>
</protein>
<dbReference type="RefSeq" id="WP_179586367.1">
    <property type="nucleotide sequence ID" value="NZ_JACBYR010000001.1"/>
</dbReference>
<sequence length="699" mass="71431">MSGALRADASGWEVAVDVGGTFVDVIAVSPDGVVHASKHARRGAAPAEAVLAAVDTVASVQGFRGADVTRWLHGTTIATNLLLEQDAAPVGVLVPRGFADVLTLGRQSRRDLYASHVGVQTPVDLMPEDLRVEIDGRLGADGREVEPLTRSSVVDALSALHAAGVRSVAICLLFSHCNPAHERQVAAWCAEWSPALQVSLSSDVDPRPREFERWLTTAMDAYVKPGVSAYLQALKAGLAQRGYPAPWVMRSFGGIAPVDDCAALPIALAMSGPAAAVNGVARMIDPATAASAAISIDIGGTSSDLSLLEQGAARYTQALAVGHLDLRVRSLDIVSIPLGGGSIVRVNAAGALRIGPDSAGARPGPAAYAQGGTLATVTDCLVVLGLLPERLASGLMLDRGKAEAAVNDSVAAPLGLSITAAAAAALAVANASLAEAIKRTAFAAGVNPREVTLVAAGGGGGLHVAEAAALVGARRVVVPPLPGVAAAYGLLRSPRIAMKEAAMSGVLDDEDVLPAVEALLRELTAALPAGSAAGHSERVVDSFIDVGYLGQEFALEVAYTPGVDTAATLAARFDHVHTRVRGQAFSGGHRVHAVRAVARWAPAARSLTLTTKAHAGRASGNSLISSTGLPRAEGSPVSDTLSLQLPGVPSCAVFARAALAAHDTGIGPALVTALDTTIWIPPSWRWTVDDDGVLILEAP</sequence>
<dbReference type="InterPro" id="IPR043129">
    <property type="entry name" value="ATPase_NBD"/>
</dbReference>
<organism evidence="3 4">
    <name type="scientific">Pigmentiphaga litoralis</name>
    <dbReference type="NCBI Taxonomy" id="516702"/>
    <lineage>
        <taxon>Bacteria</taxon>
        <taxon>Pseudomonadati</taxon>
        <taxon>Pseudomonadota</taxon>
        <taxon>Betaproteobacteria</taxon>
        <taxon>Burkholderiales</taxon>
        <taxon>Alcaligenaceae</taxon>
        <taxon>Pigmentiphaga</taxon>
    </lineage>
</organism>
<evidence type="ECO:0000313" key="4">
    <source>
        <dbReference type="Proteomes" id="UP000542125"/>
    </source>
</evidence>
<dbReference type="InterPro" id="IPR008040">
    <property type="entry name" value="Hydant_A_N"/>
</dbReference>
<dbReference type="PANTHER" id="PTHR11365">
    <property type="entry name" value="5-OXOPROLINASE RELATED"/>
    <property type="match status" value="1"/>
</dbReference>
<evidence type="ECO:0000259" key="1">
    <source>
        <dbReference type="Pfam" id="PF01968"/>
    </source>
</evidence>
<dbReference type="InterPro" id="IPR045079">
    <property type="entry name" value="Oxoprolinase-like"/>
</dbReference>
<reference evidence="3 4" key="1">
    <citation type="submission" date="2020-07" db="EMBL/GenBank/DDBJ databases">
        <title>Genomic Encyclopedia of Type Strains, Phase IV (KMG-V): Genome sequencing to study the core and pangenomes of soil and plant-associated prokaryotes.</title>
        <authorList>
            <person name="Whitman W."/>
        </authorList>
    </citation>
    <scope>NUCLEOTIDE SEQUENCE [LARGE SCALE GENOMIC DNA]</scope>
    <source>
        <strain evidence="3 4">SAS40</strain>
    </source>
</reference>
<dbReference type="GO" id="GO:0005829">
    <property type="term" value="C:cytosol"/>
    <property type="evidence" value="ECO:0007669"/>
    <property type="project" value="TreeGrafter"/>
</dbReference>
<accession>A0A7Y9LKJ9</accession>
<dbReference type="EMBL" id="JACBYR010000001">
    <property type="protein sequence ID" value="NYE83024.1"/>
    <property type="molecule type" value="Genomic_DNA"/>
</dbReference>
<proteinExistence type="predicted"/>
<dbReference type="Pfam" id="PF01968">
    <property type="entry name" value="Hydantoinase_A"/>
    <property type="match status" value="1"/>
</dbReference>
<comment type="caution">
    <text evidence="3">The sequence shown here is derived from an EMBL/GenBank/DDBJ whole genome shotgun (WGS) entry which is preliminary data.</text>
</comment>
<evidence type="ECO:0000259" key="2">
    <source>
        <dbReference type="Pfam" id="PF05378"/>
    </source>
</evidence>
<dbReference type="InterPro" id="IPR002821">
    <property type="entry name" value="Hydantoinase_A"/>
</dbReference>
<dbReference type="SUPFAM" id="SSF53067">
    <property type="entry name" value="Actin-like ATPase domain"/>
    <property type="match status" value="1"/>
</dbReference>
<dbReference type="Pfam" id="PF05378">
    <property type="entry name" value="Hydant_A_N"/>
    <property type="match status" value="1"/>
</dbReference>
<dbReference type="EC" id="3.5.2.14" evidence="3"/>
<dbReference type="GO" id="GO:0047423">
    <property type="term" value="F:N-methylhydantoinase (ATP-hydrolyzing) activity"/>
    <property type="evidence" value="ECO:0007669"/>
    <property type="project" value="UniProtKB-EC"/>
</dbReference>
<keyword evidence="4" id="KW-1185">Reference proteome</keyword>
<dbReference type="GO" id="GO:0017168">
    <property type="term" value="F:5-oxoprolinase (ATP-hydrolyzing) activity"/>
    <property type="evidence" value="ECO:0007669"/>
    <property type="project" value="TreeGrafter"/>
</dbReference>
<evidence type="ECO:0000313" key="3">
    <source>
        <dbReference type="EMBL" id="NYE83024.1"/>
    </source>
</evidence>
<gene>
    <name evidence="3" type="ORF">FHW18_002295</name>
</gene>
<dbReference type="GO" id="GO:0006749">
    <property type="term" value="P:glutathione metabolic process"/>
    <property type="evidence" value="ECO:0007669"/>
    <property type="project" value="TreeGrafter"/>
</dbReference>
<name>A0A7Y9LKJ9_9BURK</name>